<comment type="caution">
    <text evidence="3">The sequence shown here is derived from an EMBL/GenBank/DDBJ whole genome shotgun (WGS) entry which is preliminary data.</text>
</comment>
<dbReference type="InterPro" id="IPR016181">
    <property type="entry name" value="Acyl_CoA_acyltransferase"/>
</dbReference>
<feature type="transmembrane region" description="Helical" evidence="1">
    <location>
        <begin position="68"/>
        <end position="88"/>
    </location>
</feature>
<feature type="transmembrane region" description="Helical" evidence="1">
    <location>
        <begin position="43"/>
        <end position="62"/>
    </location>
</feature>
<keyword evidence="1" id="KW-0812">Transmembrane</keyword>
<feature type="domain" description="N-acetyltransferase" evidence="2">
    <location>
        <begin position="95"/>
        <end position="195"/>
    </location>
</feature>
<name>A0A366RQ11_9HYPO</name>
<sequence>MSQPSEPPPLYIGCLISLHEQQAALKLIADSVAQQRQTASRALIFNPILLSFLAACLAAAHYSSSDIGNMLIIYPGIVLTYLVAVRYFTSAYIRIAEETKWAKWAKNDILIGARFGEDIVGAVVMRLQRKLETEYVEDSTGWETGEAFMKMPPRAIIRGWTTKTRYRGRGLGGDMLGKSVEIAKERMGRNCRVDFAKDHANSHMPLYTIFNGPFLEREAKAKRALGAKLKDWEKKNPWR</sequence>
<dbReference type="SUPFAM" id="SSF55729">
    <property type="entry name" value="Acyl-CoA N-acyltransferases (Nat)"/>
    <property type="match status" value="1"/>
</dbReference>
<evidence type="ECO:0000313" key="3">
    <source>
        <dbReference type="EMBL" id="RBR19184.1"/>
    </source>
</evidence>
<dbReference type="AlphaFoldDB" id="A0A366RQ11"/>
<dbReference type="Proteomes" id="UP000253153">
    <property type="component" value="Unassembled WGS sequence"/>
</dbReference>
<proteinExistence type="predicted"/>
<dbReference type="Pfam" id="PF00583">
    <property type="entry name" value="Acetyltransf_1"/>
    <property type="match status" value="1"/>
</dbReference>
<dbReference type="OrthoDB" id="5343688at2759"/>
<dbReference type="InterPro" id="IPR000182">
    <property type="entry name" value="GNAT_dom"/>
</dbReference>
<accession>A0A366RQ11</accession>
<evidence type="ECO:0000313" key="4">
    <source>
        <dbReference type="Proteomes" id="UP000253153"/>
    </source>
</evidence>
<dbReference type="RefSeq" id="XP_031016109.1">
    <property type="nucleotide sequence ID" value="XM_031159794.1"/>
</dbReference>
<dbReference type="GeneID" id="41995090"/>
<keyword evidence="4" id="KW-1185">Reference proteome</keyword>
<keyword evidence="1" id="KW-1133">Transmembrane helix</keyword>
<protein>
    <recommendedName>
        <fullName evidence="2">N-acetyltransferase domain-containing protein</fullName>
    </recommendedName>
</protein>
<organism evidence="3 4">
    <name type="scientific">Fusarium coffeatum</name>
    <dbReference type="NCBI Taxonomy" id="231269"/>
    <lineage>
        <taxon>Eukaryota</taxon>
        <taxon>Fungi</taxon>
        <taxon>Dikarya</taxon>
        <taxon>Ascomycota</taxon>
        <taxon>Pezizomycotina</taxon>
        <taxon>Sordariomycetes</taxon>
        <taxon>Hypocreomycetidae</taxon>
        <taxon>Hypocreales</taxon>
        <taxon>Nectriaceae</taxon>
        <taxon>Fusarium</taxon>
        <taxon>Fusarium incarnatum-equiseti species complex</taxon>
    </lineage>
</organism>
<evidence type="ECO:0000256" key="1">
    <source>
        <dbReference type="SAM" id="Phobius"/>
    </source>
</evidence>
<dbReference type="EMBL" id="QKXC01000116">
    <property type="protein sequence ID" value="RBR19184.1"/>
    <property type="molecule type" value="Genomic_DNA"/>
</dbReference>
<gene>
    <name evidence="3" type="ORF">FIESC28_05649</name>
</gene>
<dbReference type="GO" id="GO:0016747">
    <property type="term" value="F:acyltransferase activity, transferring groups other than amino-acyl groups"/>
    <property type="evidence" value="ECO:0007669"/>
    <property type="project" value="InterPro"/>
</dbReference>
<keyword evidence="1" id="KW-0472">Membrane</keyword>
<dbReference type="Gene3D" id="3.40.630.30">
    <property type="match status" value="1"/>
</dbReference>
<reference evidence="3 4" key="1">
    <citation type="submission" date="2018-06" db="EMBL/GenBank/DDBJ databases">
        <title>Fusarium incarnatum-equiseti species complex species 28.</title>
        <authorList>
            <person name="Gardiner D.M."/>
        </authorList>
    </citation>
    <scope>NUCLEOTIDE SEQUENCE [LARGE SCALE GENOMIC DNA]</scope>
    <source>
        <strain evidence="3 4">FIESC_28</strain>
    </source>
</reference>
<evidence type="ECO:0000259" key="2">
    <source>
        <dbReference type="Pfam" id="PF00583"/>
    </source>
</evidence>